<accession>A0A2T4CA01</accession>
<name>A0A2T4CA01_TRILO</name>
<protein>
    <submittedName>
        <fullName evidence="1">Uncharacterized protein</fullName>
    </submittedName>
</protein>
<dbReference type="AlphaFoldDB" id="A0A2T4CA01"/>
<keyword evidence="2" id="KW-1185">Reference proteome</keyword>
<reference evidence="1 2" key="1">
    <citation type="submission" date="2016-07" db="EMBL/GenBank/DDBJ databases">
        <title>Multiple horizontal gene transfer events from other fungi enriched the ability of initially mycotrophic Trichoderma (Ascomycota) to feed on dead plant biomass.</title>
        <authorList>
            <consortium name="DOE Joint Genome Institute"/>
            <person name="Aerts A."/>
            <person name="Atanasova L."/>
            <person name="Chenthamara K."/>
            <person name="Zhang J."/>
            <person name="Grujic M."/>
            <person name="Henrissat B."/>
            <person name="Kuo A."/>
            <person name="Salamov A."/>
            <person name="Lipzen A."/>
            <person name="Labutti K."/>
            <person name="Barry K."/>
            <person name="Miao Y."/>
            <person name="Rahimi M.J."/>
            <person name="Shen Q."/>
            <person name="Grigoriev I.V."/>
            <person name="Kubicek C.P."/>
            <person name="Druzhinina I.S."/>
        </authorList>
    </citation>
    <scope>NUCLEOTIDE SEQUENCE [LARGE SCALE GENOMIC DNA]</scope>
    <source>
        <strain evidence="1 2">ATCC 18648</strain>
    </source>
</reference>
<organism evidence="1 2">
    <name type="scientific">Trichoderma longibrachiatum ATCC 18648</name>
    <dbReference type="NCBI Taxonomy" id="983965"/>
    <lineage>
        <taxon>Eukaryota</taxon>
        <taxon>Fungi</taxon>
        <taxon>Dikarya</taxon>
        <taxon>Ascomycota</taxon>
        <taxon>Pezizomycotina</taxon>
        <taxon>Sordariomycetes</taxon>
        <taxon>Hypocreomycetidae</taxon>
        <taxon>Hypocreales</taxon>
        <taxon>Hypocreaceae</taxon>
        <taxon>Trichoderma</taxon>
    </lineage>
</organism>
<evidence type="ECO:0000313" key="1">
    <source>
        <dbReference type="EMBL" id="PTB78399.1"/>
    </source>
</evidence>
<proteinExistence type="predicted"/>
<dbReference type="EMBL" id="KZ679129">
    <property type="protein sequence ID" value="PTB78399.1"/>
    <property type="molecule type" value="Genomic_DNA"/>
</dbReference>
<dbReference type="Proteomes" id="UP000240760">
    <property type="component" value="Unassembled WGS sequence"/>
</dbReference>
<evidence type="ECO:0000313" key="2">
    <source>
        <dbReference type="Proteomes" id="UP000240760"/>
    </source>
</evidence>
<sequence length="205" mass="22064">MALTDELVLGLSAMKLVCLHFRTAQQASRTSTCQVEKSTSNRSKDNLAGIIRVGAASMDKAQGRRLLSNHGASKSRATKGTVSSRIAAAAARGCARPRTAYARPHSMFHCLHPLDVHHRSTSACLRFCSGAIHLCCGTAARRSTWNPVSDAHSVPLQVVWRHATGREGSSGNSNPLFARSKSFWRCDISATSQASVSNRNKPPIV</sequence>
<gene>
    <name evidence="1" type="ORF">M440DRAFT_1191798</name>
</gene>